<dbReference type="Pfam" id="PF01565">
    <property type="entry name" value="FAD_binding_4"/>
    <property type="match status" value="1"/>
</dbReference>
<dbReference type="InterPro" id="IPR036318">
    <property type="entry name" value="FAD-bd_PCMH-like_sf"/>
</dbReference>
<protein>
    <submittedName>
        <fullName evidence="4">Unannotated protein</fullName>
    </submittedName>
</protein>
<dbReference type="InterPro" id="IPR016169">
    <property type="entry name" value="FAD-bd_PCMH_sub2"/>
</dbReference>
<keyword evidence="2" id="KW-0560">Oxidoreductase</keyword>
<proteinExistence type="inferred from homology"/>
<accession>A0A6J7NT59</accession>
<dbReference type="Pfam" id="PF08031">
    <property type="entry name" value="BBE"/>
    <property type="match status" value="1"/>
</dbReference>
<dbReference type="Gene3D" id="3.30.465.10">
    <property type="match status" value="2"/>
</dbReference>
<gene>
    <name evidence="4" type="ORF">UFOPK4043_00210</name>
</gene>
<sequence length="581" mass="62624">MNFSGITRRSLLGAAAAVIGAAVLPAGRADAATRLAKAPWPSKATWAQLNARVGGRLIQPVTPWASLKSAIIPQRLKNPWYLEEQAGATQSTGMFKAWTSTASTYAVAAESTQDIVAAVNFARENKVRIVVKGTGHDYFGRSSAPRSLLVWTHNMRKVTIHKSFRPAGAPSSVPAEQAVSVLAGNRWLEAYQAVTKAGRYVQGGGCTSVGACGGFALGGGFGSYSKRFGSGAAGVLEIEVITADGKVRVTNKYQNADLFWAMRGGGGGTFGIVSRMTLLTHPMPSTSGWLSGSITAKSDIAYRELIRRYLSLIEISLNSPAWGEGVTFVKGENKIELGTSFLDMSVSEAKAIWAPLLDELRSRPADYTVNANFSIKPFVDKWDPTKNDGVIMDDRVGAPSGYYWWSGNAVEVGAYWGGYQGRGIPLKSIQGDQTQVLADAIFNATRTSLVLLQTNKALSGEHPEAATRDRETSLNPAVFDNAAFVTMGDWVQYKYVGVAGHEPDMAIAQSQFDGVNKAMDFVTAATPGGASYSNEGNYFEPNWQSEFWGSNYPRLLRIKKKYDPETVFWVHHGVGSEHSSG</sequence>
<dbReference type="InterPro" id="IPR006094">
    <property type="entry name" value="Oxid_FAD_bind_N"/>
</dbReference>
<dbReference type="EMBL" id="CAFBPA010000017">
    <property type="protein sequence ID" value="CAB4996197.1"/>
    <property type="molecule type" value="Genomic_DNA"/>
</dbReference>
<dbReference type="InterPro" id="IPR050432">
    <property type="entry name" value="FAD-linked_Oxidoreductases_BP"/>
</dbReference>
<evidence type="ECO:0000313" key="4">
    <source>
        <dbReference type="EMBL" id="CAB4996197.1"/>
    </source>
</evidence>
<dbReference type="InterPro" id="IPR006311">
    <property type="entry name" value="TAT_signal"/>
</dbReference>
<feature type="domain" description="FAD-binding PCMH-type" evidence="3">
    <location>
        <begin position="98"/>
        <end position="283"/>
    </location>
</feature>
<reference evidence="4" key="1">
    <citation type="submission" date="2020-05" db="EMBL/GenBank/DDBJ databases">
        <authorList>
            <person name="Chiriac C."/>
            <person name="Salcher M."/>
            <person name="Ghai R."/>
            <person name="Kavagutti S V."/>
        </authorList>
    </citation>
    <scope>NUCLEOTIDE SEQUENCE</scope>
</reference>
<dbReference type="SUPFAM" id="SSF56176">
    <property type="entry name" value="FAD-binding/transporter-associated domain-like"/>
    <property type="match status" value="1"/>
</dbReference>
<evidence type="ECO:0000256" key="1">
    <source>
        <dbReference type="ARBA" id="ARBA00005466"/>
    </source>
</evidence>
<dbReference type="GO" id="GO:0071949">
    <property type="term" value="F:FAD binding"/>
    <property type="evidence" value="ECO:0007669"/>
    <property type="project" value="InterPro"/>
</dbReference>
<dbReference type="AlphaFoldDB" id="A0A6J7NT59"/>
<organism evidence="4">
    <name type="scientific">freshwater metagenome</name>
    <dbReference type="NCBI Taxonomy" id="449393"/>
    <lineage>
        <taxon>unclassified sequences</taxon>
        <taxon>metagenomes</taxon>
        <taxon>ecological metagenomes</taxon>
    </lineage>
</organism>
<evidence type="ECO:0000256" key="2">
    <source>
        <dbReference type="ARBA" id="ARBA00023002"/>
    </source>
</evidence>
<evidence type="ECO:0000259" key="3">
    <source>
        <dbReference type="PROSITE" id="PS51387"/>
    </source>
</evidence>
<dbReference type="PANTHER" id="PTHR13878">
    <property type="entry name" value="GULONOLACTONE OXIDASE"/>
    <property type="match status" value="1"/>
</dbReference>
<dbReference type="PROSITE" id="PS51387">
    <property type="entry name" value="FAD_PCMH"/>
    <property type="match status" value="1"/>
</dbReference>
<dbReference type="PROSITE" id="PS51318">
    <property type="entry name" value="TAT"/>
    <property type="match status" value="1"/>
</dbReference>
<dbReference type="InterPro" id="IPR016166">
    <property type="entry name" value="FAD-bd_PCMH"/>
</dbReference>
<name>A0A6J7NT59_9ZZZZ</name>
<dbReference type="GO" id="GO:0016491">
    <property type="term" value="F:oxidoreductase activity"/>
    <property type="evidence" value="ECO:0007669"/>
    <property type="project" value="UniProtKB-KW"/>
</dbReference>
<comment type="similarity">
    <text evidence="1">Belongs to the oxygen-dependent FAD-linked oxidoreductase family.</text>
</comment>
<dbReference type="PANTHER" id="PTHR13878:SF91">
    <property type="entry name" value="FAD BINDING DOMAIN PROTEIN (AFU_ORTHOLOGUE AFUA_6G12070)-RELATED"/>
    <property type="match status" value="1"/>
</dbReference>
<dbReference type="InterPro" id="IPR012951">
    <property type="entry name" value="BBE"/>
</dbReference>